<keyword evidence="3" id="KW-1185">Reference proteome</keyword>
<dbReference type="Proteomes" id="UP000242320">
    <property type="component" value="Unassembled WGS sequence"/>
</dbReference>
<keyword evidence="1" id="KW-0472">Membrane</keyword>
<accession>A0A1X2KGW5</accession>
<gene>
    <name evidence="2" type="ORF">B8W69_29305</name>
</gene>
<reference evidence="2 3" key="1">
    <citation type="submission" date="2017-04" db="EMBL/GenBank/DDBJ databases">
        <title>The new phylogeny of genus Mycobacterium.</title>
        <authorList>
            <person name="Tortoli E."/>
            <person name="Trovato A."/>
            <person name="Cirillo D.M."/>
        </authorList>
    </citation>
    <scope>NUCLEOTIDE SEQUENCE [LARGE SCALE GENOMIC DNA]</scope>
    <source>
        <strain evidence="2 3">DSM 45247</strain>
    </source>
</reference>
<feature type="transmembrane region" description="Helical" evidence="1">
    <location>
        <begin position="21"/>
        <end position="40"/>
    </location>
</feature>
<keyword evidence="1" id="KW-1133">Transmembrane helix</keyword>
<comment type="caution">
    <text evidence="2">The sequence shown here is derived from an EMBL/GenBank/DDBJ whole genome shotgun (WGS) entry which is preliminary data.</text>
</comment>
<keyword evidence="1" id="KW-0812">Transmembrane</keyword>
<dbReference type="EMBL" id="NCXM01000069">
    <property type="protein sequence ID" value="OSC19116.1"/>
    <property type="molecule type" value="Genomic_DNA"/>
</dbReference>
<evidence type="ECO:0000313" key="3">
    <source>
        <dbReference type="Proteomes" id="UP000242320"/>
    </source>
</evidence>
<sequence length="159" mass="16658">MSYSGATVGLPKPVLTRRCRFTIAIVALSMFVALIAGSSLRPQFAAAELPEPAAWTHVTPGVPAHAGQTQLDSAAQPISLLSHSFSSGPTPTNKKPFRSMWMTKGRPTGWILSSPRSGWLALPASFAASHFEPGGADLKASDAAASGRDSLAQLCVIRC</sequence>
<protein>
    <submittedName>
        <fullName evidence="2">Uncharacterized protein</fullName>
    </submittedName>
</protein>
<dbReference type="AlphaFoldDB" id="A0A1X2KGW5"/>
<name>A0A1X2KGW5_9MYCO</name>
<evidence type="ECO:0000256" key="1">
    <source>
        <dbReference type="SAM" id="Phobius"/>
    </source>
</evidence>
<proteinExistence type="predicted"/>
<evidence type="ECO:0000313" key="2">
    <source>
        <dbReference type="EMBL" id="OSC19116.1"/>
    </source>
</evidence>
<organism evidence="2 3">
    <name type="scientific">Mycolicibacterium vulneris</name>
    <dbReference type="NCBI Taxonomy" id="547163"/>
    <lineage>
        <taxon>Bacteria</taxon>
        <taxon>Bacillati</taxon>
        <taxon>Actinomycetota</taxon>
        <taxon>Actinomycetes</taxon>
        <taxon>Mycobacteriales</taxon>
        <taxon>Mycobacteriaceae</taxon>
        <taxon>Mycolicibacterium</taxon>
    </lineage>
</organism>